<accession>A0A2U3E5G5</accession>
<sequence>MPSSPLPASLLVTDHILDLFAHAVTWADKVLDAGPTAPPSGQGHAQEPASHCGFWLFLRPGLLPPVYPPPSAYTLRYTYAILRLRISPLPSRATLAHGAAQNGDFANPPSGTIVGRQKGWWQAGMAAPGPPSRTPPTPMQALGCNLHVRGRENPGSAWAVLHSSDVVYVRAVWQSVFAVDTIVSDIAPSDVKTKPRRSIQREVRPRRCLGLEISIAISNTQQPLGLRRSL</sequence>
<dbReference type="Proteomes" id="UP000245956">
    <property type="component" value="Unassembled WGS sequence"/>
</dbReference>
<dbReference type="EMBL" id="LCWV01000011">
    <property type="protein sequence ID" value="PWI69765.1"/>
    <property type="molecule type" value="Genomic_DNA"/>
</dbReference>
<protein>
    <submittedName>
        <fullName evidence="1">Uncharacterized protein</fullName>
    </submittedName>
</protein>
<gene>
    <name evidence="1" type="ORF">PCL_00677</name>
</gene>
<comment type="caution">
    <text evidence="1">The sequence shown here is derived from an EMBL/GenBank/DDBJ whole genome shotgun (WGS) entry which is preliminary data.</text>
</comment>
<proteinExistence type="predicted"/>
<organism evidence="1 2">
    <name type="scientific">Purpureocillium lilacinum</name>
    <name type="common">Paecilomyces lilacinus</name>
    <dbReference type="NCBI Taxonomy" id="33203"/>
    <lineage>
        <taxon>Eukaryota</taxon>
        <taxon>Fungi</taxon>
        <taxon>Dikarya</taxon>
        <taxon>Ascomycota</taxon>
        <taxon>Pezizomycotina</taxon>
        <taxon>Sordariomycetes</taxon>
        <taxon>Hypocreomycetidae</taxon>
        <taxon>Hypocreales</taxon>
        <taxon>Ophiocordycipitaceae</taxon>
        <taxon>Purpureocillium</taxon>
    </lineage>
</organism>
<evidence type="ECO:0000313" key="2">
    <source>
        <dbReference type="Proteomes" id="UP000245956"/>
    </source>
</evidence>
<evidence type="ECO:0000313" key="1">
    <source>
        <dbReference type="EMBL" id="PWI69765.1"/>
    </source>
</evidence>
<reference evidence="1 2" key="1">
    <citation type="journal article" date="2016" name="Front. Microbiol.">
        <title>Genome and transcriptome sequences reveal the specific parasitism of the nematophagous Purpureocillium lilacinum 36-1.</title>
        <authorList>
            <person name="Xie J."/>
            <person name="Li S."/>
            <person name="Mo C."/>
            <person name="Xiao X."/>
            <person name="Peng D."/>
            <person name="Wang G."/>
            <person name="Xiao Y."/>
        </authorList>
    </citation>
    <scope>NUCLEOTIDE SEQUENCE [LARGE SCALE GENOMIC DNA]</scope>
    <source>
        <strain evidence="1 2">36-1</strain>
    </source>
</reference>
<name>A0A2U3E5G5_PURLI</name>
<dbReference type="AlphaFoldDB" id="A0A2U3E5G5"/>